<evidence type="ECO:0000256" key="4">
    <source>
        <dbReference type="SAM" id="Coils"/>
    </source>
</evidence>
<dbReference type="GO" id="GO:0051087">
    <property type="term" value="F:protein-folding chaperone binding"/>
    <property type="evidence" value="ECO:0007669"/>
    <property type="project" value="InterPro"/>
</dbReference>
<dbReference type="GO" id="GO:0001405">
    <property type="term" value="C:PAM complex, Tim23 associated import motor"/>
    <property type="evidence" value="ECO:0007669"/>
    <property type="project" value="TreeGrafter"/>
</dbReference>
<dbReference type="GO" id="GO:0051082">
    <property type="term" value="F:unfolded protein binding"/>
    <property type="evidence" value="ECO:0007669"/>
    <property type="project" value="TreeGrafter"/>
</dbReference>
<dbReference type="PANTHER" id="PTHR21237">
    <property type="entry name" value="GRPE PROTEIN"/>
    <property type="match status" value="1"/>
</dbReference>
<evidence type="ECO:0000313" key="5">
    <source>
        <dbReference type="EMBL" id="JAS48401.1"/>
    </source>
</evidence>
<name>A0A1B6FDZ5_9HEMI</name>
<dbReference type="PANTHER" id="PTHR21237:SF23">
    <property type="entry name" value="GRPE PROTEIN HOMOLOG, MITOCHONDRIAL"/>
    <property type="match status" value="1"/>
</dbReference>
<dbReference type="InterPro" id="IPR013805">
    <property type="entry name" value="GrpE_CC"/>
</dbReference>
<organism evidence="5">
    <name type="scientific">Cuerna arida</name>
    <dbReference type="NCBI Taxonomy" id="1464854"/>
    <lineage>
        <taxon>Eukaryota</taxon>
        <taxon>Metazoa</taxon>
        <taxon>Ecdysozoa</taxon>
        <taxon>Arthropoda</taxon>
        <taxon>Hexapoda</taxon>
        <taxon>Insecta</taxon>
        <taxon>Pterygota</taxon>
        <taxon>Neoptera</taxon>
        <taxon>Paraneoptera</taxon>
        <taxon>Hemiptera</taxon>
        <taxon>Auchenorrhyncha</taxon>
        <taxon>Membracoidea</taxon>
        <taxon>Cicadellidae</taxon>
        <taxon>Cicadellinae</taxon>
        <taxon>Proconiini</taxon>
        <taxon>Cuerna</taxon>
    </lineage>
</organism>
<dbReference type="SUPFAM" id="SSF58014">
    <property type="entry name" value="Coiled-coil domain of nucleotide exchange factor GrpE"/>
    <property type="match status" value="1"/>
</dbReference>
<dbReference type="Pfam" id="PF01025">
    <property type="entry name" value="GrpE"/>
    <property type="match status" value="1"/>
</dbReference>
<gene>
    <name evidence="5" type="ORF">g.46295</name>
</gene>
<feature type="non-terminal residue" evidence="5">
    <location>
        <position position="135"/>
    </location>
</feature>
<evidence type="ECO:0000256" key="3">
    <source>
        <dbReference type="RuleBase" id="RU004478"/>
    </source>
</evidence>
<dbReference type="GO" id="GO:0042803">
    <property type="term" value="F:protein homodimerization activity"/>
    <property type="evidence" value="ECO:0007669"/>
    <property type="project" value="InterPro"/>
</dbReference>
<dbReference type="Gene3D" id="3.90.20.20">
    <property type="match status" value="1"/>
</dbReference>
<keyword evidence="2" id="KW-0143">Chaperone</keyword>
<feature type="coiled-coil region" evidence="4">
    <location>
        <begin position="47"/>
        <end position="81"/>
    </location>
</feature>
<dbReference type="EMBL" id="GECZ01021368">
    <property type="protein sequence ID" value="JAS48401.1"/>
    <property type="molecule type" value="Transcribed_RNA"/>
</dbReference>
<dbReference type="GO" id="GO:0006457">
    <property type="term" value="P:protein folding"/>
    <property type="evidence" value="ECO:0007669"/>
    <property type="project" value="InterPro"/>
</dbReference>
<evidence type="ECO:0000256" key="1">
    <source>
        <dbReference type="ARBA" id="ARBA00009054"/>
    </source>
</evidence>
<comment type="similarity">
    <text evidence="1 3">Belongs to the GrpE family.</text>
</comment>
<dbReference type="PRINTS" id="PR00773">
    <property type="entry name" value="GRPEPROTEIN"/>
</dbReference>
<dbReference type="GO" id="GO:0030150">
    <property type="term" value="P:protein import into mitochondrial matrix"/>
    <property type="evidence" value="ECO:0007669"/>
    <property type="project" value="TreeGrafter"/>
</dbReference>
<sequence>MALNSRYCLIGICRTMTLIRPRVLKTELFRSLSADVAIEQETQPDNNSKIKNDLEKANQEITQLKERCADLDDKYKRALAETVNMRKRMMNQVQDAKLYGIQNFCKDLLDVADVLEKAVESTPQEEITQNNLHLK</sequence>
<protein>
    <submittedName>
        <fullName evidence="5">Uncharacterized protein</fullName>
    </submittedName>
</protein>
<dbReference type="AlphaFoldDB" id="A0A1B6FDZ5"/>
<keyword evidence="4" id="KW-0175">Coiled coil</keyword>
<reference evidence="5" key="1">
    <citation type="submission" date="2015-11" db="EMBL/GenBank/DDBJ databases">
        <title>De novo transcriptome assembly of four potential Pierce s Disease insect vectors from Arizona vineyards.</title>
        <authorList>
            <person name="Tassone E.E."/>
        </authorList>
    </citation>
    <scope>NUCLEOTIDE SEQUENCE</scope>
</reference>
<dbReference type="InterPro" id="IPR000740">
    <property type="entry name" value="GrpE"/>
</dbReference>
<proteinExistence type="inferred from homology"/>
<dbReference type="GO" id="GO:0000774">
    <property type="term" value="F:adenyl-nucleotide exchange factor activity"/>
    <property type="evidence" value="ECO:0007669"/>
    <property type="project" value="InterPro"/>
</dbReference>
<evidence type="ECO:0000256" key="2">
    <source>
        <dbReference type="ARBA" id="ARBA00023186"/>
    </source>
</evidence>
<accession>A0A1B6FDZ5</accession>